<reference evidence="2 3" key="1">
    <citation type="submission" date="2019-07" db="EMBL/GenBank/DDBJ databases">
        <title>Litoreibacter alkalisoli sp. nov., isolated from saline-alkaline soil.</title>
        <authorList>
            <person name="Wang S."/>
            <person name="Xu L."/>
            <person name="Xing Y.-T."/>
            <person name="Sun J.-Q."/>
        </authorList>
    </citation>
    <scope>NUCLEOTIDE SEQUENCE [LARGE SCALE GENOMIC DNA]</scope>
    <source>
        <strain evidence="2 3">LN3S51</strain>
    </source>
</reference>
<dbReference type="Proteomes" id="UP000318483">
    <property type="component" value="Chromosome"/>
</dbReference>
<accession>A0A5B8J1Z4</accession>
<keyword evidence="3" id="KW-1185">Reference proteome</keyword>
<evidence type="ECO:0000313" key="2">
    <source>
        <dbReference type="EMBL" id="QDY68250.1"/>
    </source>
</evidence>
<dbReference type="InterPro" id="IPR036108">
    <property type="entry name" value="4pyrrol_syn_uPrphyn_synt_sf"/>
</dbReference>
<gene>
    <name evidence="2" type="ORF">FPZ52_00520</name>
</gene>
<evidence type="ECO:0000313" key="3">
    <source>
        <dbReference type="Proteomes" id="UP000318483"/>
    </source>
</evidence>
<dbReference type="Gene3D" id="3.40.50.10090">
    <property type="match status" value="2"/>
</dbReference>
<name>A0A5B8J1Z4_9RHOB</name>
<sequence>MHASRLLLTRPRVQAERFARDCRLHLNDDLAIEISPVLEIEPVDSHIGTDGVDALVFTSENAVCASLAVDPSRTLVAFCVGEHTASAAMEAGWQARSAGGAKEELAALLRSQPRGRTYLHLRGETVAGSLAKLLSNTDLRVLEHIVYRQRVIDLTSTAKMWLDSDAPILLPLFSPRTARTLAPALRGATAPLRIATISQNVVRELEGLHDACLVVADSPDAAAILSTLRQLQDRTRLEGPDRPR</sequence>
<dbReference type="KEGG" id="lit:FPZ52_00520"/>
<feature type="domain" description="Tetrapyrrole biosynthesis uroporphyrinogen III synthase" evidence="1">
    <location>
        <begin position="34"/>
        <end position="225"/>
    </location>
</feature>
<dbReference type="GO" id="GO:0033014">
    <property type="term" value="P:tetrapyrrole biosynthetic process"/>
    <property type="evidence" value="ECO:0007669"/>
    <property type="project" value="InterPro"/>
</dbReference>
<dbReference type="SUPFAM" id="SSF69618">
    <property type="entry name" value="HemD-like"/>
    <property type="match status" value="1"/>
</dbReference>
<dbReference type="GO" id="GO:0004852">
    <property type="term" value="F:uroporphyrinogen-III synthase activity"/>
    <property type="evidence" value="ECO:0007669"/>
    <property type="project" value="InterPro"/>
</dbReference>
<proteinExistence type="predicted"/>
<dbReference type="EMBL" id="CP042261">
    <property type="protein sequence ID" value="QDY68250.1"/>
    <property type="molecule type" value="Genomic_DNA"/>
</dbReference>
<dbReference type="AlphaFoldDB" id="A0A5B8J1Z4"/>
<organism evidence="2 3">
    <name type="scientific">Qingshengfaniella alkalisoli</name>
    <dbReference type="NCBI Taxonomy" id="2599296"/>
    <lineage>
        <taxon>Bacteria</taxon>
        <taxon>Pseudomonadati</taxon>
        <taxon>Pseudomonadota</taxon>
        <taxon>Alphaproteobacteria</taxon>
        <taxon>Rhodobacterales</taxon>
        <taxon>Paracoccaceae</taxon>
        <taxon>Qingshengfaniella</taxon>
    </lineage>
</organism>
<dbReference type="CDD" id="cd06578">
    <property type="entry name" value="HemD"/>
    <property type="match status" value="1"/>
</dbReference>
<dbReference type="Pfam" id="PF02602">
    <property type="entry name" value="HEM4"/>
    <property type="match status" value="1"/>
</dbReference>
<dbReference type="InterPro" id="IPR003754">
    <property type="entry name" value="4pyrrol_synth_uPrphyn_synth"/>
</dbReference>
<evidence type="ECO:0000259" key="1">
    <source>
        <dbReference type="Pfam" id="PF02602"/>
    </source>
</evidence>
<dbReference type="OrthoDB" id="7204250at2"/>
<dbReference type="RefSeq" id="WP_146362692.1">
    <property type="nucleotide sequence ID" value="NZ_CP042261.1"/>
</dbReference>
<protein>
    <submittedName>
        <fullName evidence="2">Uroporphyrinogen-III synthase</fullName>
    </submittedName>
</protein>